<accession>A0A4S4AMR6</accession>
<name>A0A4S4AMR6_9RHOO</name>
<keyword evidence="2" id="KW-1185">Reference proteome</keyword>
<evidence type="ECO:0000313" key="1">
    <source>
        <dbReference type="EMBL" id="THF60353.1"/>
    </source>
</evidence>
<reference evidence="1 2" key="1">
    <citation type="submission" date="2019-04" db="EMBL/GenBank/DDBJ databases">
        <title>Azoarcus rhizosphaerae sp. nov. isolated from rhizosphere of Ficus religiosa.</title>
        <authorList>
            <person name="Lin S.-Y."/>
            <person name="Hameed A."/>
            <person name="Hsu Y.-H."/>
            <person name="Young C.-C."/>
        </authorList>
    </citation>
    <scope>NUCLEOTIDE SEQUENCE [LARGE SCALE GENOMIC DNA]</scope>
    <source>
        <strain evidence="1 2">CC-YHH848</strain>
    </source>
</reference>
<sequence length="155" mass="17533">MKPSVPSVLAAVLRGIEDSSRAEQNPVKLFELRILRTVIEVINRDWDGAVPARIAEIDSAMSLLRRGLPLVSDSLRDELQATLARNEATRSDLHLSALDKTIDSLNAGLIDLHEYLEVEMHCTYQGRRELIRDIWTHLEACARRRAVIEPLWDVA</sequence>
<evidence type="ECO:0000313" key="2">
    <source>
        <dbReference type="Proteomes" id="UP000307956"/>
    </source>
</evidence>
<dbReference type="OrthoDB" id="7666987at2"/>
<proteinExistence type="predicted"/>
<dbReference type="AlphaFoldDB" id="A0A4S4AMR6"/>
<organism evidence="1 2">
    <name type="scientific">Pseudothauera rhizosphaerae</name>
    <dbReference type="NCBI Taxonomy" id="2565932"/>
    <lineage>
        <taxon>Bacteria</taxon>
        <taxon>Pseudomonadati</taxon>
        <taxon>Pseudomonadota</taxon>
        <taxon>Betaproteobacteria</taxon>
        <taxon>Rhodocyclales</taxon>
        <taxon>Zoogloeaceae</taxon>
        <taxon>Pseudothauera</taxon>
    </lineage>
</organism>
<dbReference type="EMBL" id="SSOD01000011">
    <property type="protein sequence ID" value="THF60353.1"/>
    <property type="molecule type" value="Genomic_DNA"/>
</dbReference>
<dbReference type="Proteomes" id="UP000307956">
    <property type="component" value="Unassembled WGS sequence"/>
</dbReference>
<dbReference type="RefSeq" id="WP_136385654.1">
    <property type="nucleotide sequence ID" value="NZ_SSOD01000011.1"/>
</dbReference>
<gene>
    <name evidence="1" type="ORF">E6O51_14200</name>
</gene>
<comment type="caution">
    <text evidence="1">The sequence shown here is derived from an EMBL/GenBank/DDBJ whole genome shotgun (WGS) entry which is preliminary data.</text>
</comment>
<protein>
    <submittedName>
        <fullName evidence="1">Uncharacterized protein</fullName>
    </submittedName>
</protein>